<feature type="signal peptide" evidence="7">
    <location>
        <begin position="1"/>
        <end position="29"/>
    </location>
</feature>
<keyword evidence="10" id="KW-1185">Reference proteome</keyword>
<comment type="similarity">
    <text evidence="1">Belongs to the peptidase A1 family.</text>
</comment>
<evidence type="ECO:0000256" key="4">
    <source>
        <dbReference type="ARBA" id="ARBA00022801"/>
    </source>
</evidence>
<evidence type="ECO:0000313" key="10">
    <source>
        <dbReference type="Proteomes" id="UP000631114"/>
    </source>
</evidence>
<dbReference type="PANTHER" id="PTHR13683:SF768">
    <property type="entry name" value="EUKARYOTIC ASPARTYL PROTEASE FAMILY PROTEIN"/>
    <property type="match status" value="1"/>
</dbReference>
<dbReference type="GO" id="GO:0006508">
    <property type="term" value="P:proteolysis"/>
    <property type="evidence" value="ECO:0007669"/>
    <property type="project" value="UniProtKB-KW"/>
</dbReference>
<dbReference type="InterPro" id="IPR033121">
    <property type="entry name" value="PEPTIDASE_A1"/>
</dbReference>
<evidence type="ECO:0000256" key="1">
    <source>
        <dbReference type="ARBA" id="ARBA00007447"/>
    </source>
</evidence>
<dbReference type="GO" id="GO:0004190">
    <property type="term" value="F:aspartic-type endopeptidase activity"/>
    <property type="evidence" value="ECO:0007669"/>
    <property type="project" value="UniProtKB-KW"/>
</dbReference>
<evidence type="ECO:0000256" key="5">
    <source>
        <dbReference type="ARBA" id="ARBA00023180"/>
    </source>
</evidence>
<dbReference type="PROSITE" id="PS51767">
    <property type="entry name" value="PEPTIDASE_A1"/>
    <property type="match status" value="1"/>
</dbReference>
<keyword evidence="5" id="KW-0325">Glycoprotein</keyword>
<dbReference type="PANTHER" id="PTHR13683">
    <property type="entry name" value="ASPARTYL PROTEASES"/>
    <property type="match status" value="1"/>
</dbReference>
<dbReference type="FunFam" id="2.40.70.10:FF:000056">
    <property type="entry name" value="Eukaryotic aspartyl protease family protein"/>
    <property type="match status" value="1"/>
</dbReference>
<proteinExistence type="inferred from homology"/>
<dbReference type="InterPro" id="IPR001461">
    <property type="entry name" value="Aspartic_peptidase_A1"/>
</dbReference>
<gene>
    <name evidence="9" type="ORF">IFM89_038072</name>
</gene>
<evidence type="ECO:0000256" key="3">
    <source>
        <dbReference type="ARBA" id="ARBA00022750"/>
    </source>
</evidence>
<reference evidence="9 10" key="1">
    <citation type="submission" date="2020-10" db="EMBL/GenBank/DDBJ databases">
        <title>The Coptis chinensis genome and diversification of protoberbering-type alkaloids.</title>
        <authorList>
            <person name="Wang B."/>
            <person name="Shu S."/>
            <person name="Song C."/>
            <person name="Liu Y."/>
        </authorList>
    </citation>
    <scope>NUCLEOTIDE SEQUENCE [LARGE SCALE GENOMIC DNA]</scope>
    <source>
        <strain evidence="9">HL-2020</strain>
        <tissue evidence="9">Leaf</tissue>
    </source>
</reference>
<keyword evidence="2" id="KW-0645">Protease</keyword>
<keyword evidence="3" id="KW-0064">Aspartyl protease</keyword>
<evidence type="ECO:0000256" key="6">
    <source>
        <dbReference type="PIRSR" id="PIRSR601461-1"/>
    </source>
</evidence>
<feature type="active site" evidence="6">
    <location>
        <position position="105"/>
    </location>
</feature>
<keyword evidence="7" id="KW-0732">Signal</keyword>
<feature type="domain" description="Peptidase A1" evidence="8">
    <location>
        <begin position="87"/>
        <end position="443"/>
    </location>
</feature>
<dbReference type="Gene3D" id="2.40.70.10">
    <property type="entry name" value="Acid Proteases"/>
    <property type="match status" value="2"/>
</dbReference>
<dbReference type="EMBL" id="JADFTS010000004">
    <property type="protein sequence ID" value="KAF9612093.1"/>
    <property type="molecule type" value="Genomic_DNA"/>
</dbReference>
<dbReference type="FunFam" id="2.40.70.10:FF:000028">
    <property type="entry name" value="Eukaryotic aspartyl protease family protein"/>
    <property type="match status" value="1"/>
</dbReference>
<evidence type="ECO:0000256" key="7">
    <source>
        <dbReference type="SAM" id="SignalP"/>
    </source>
</evidence>
<accession>A0A835I8U4</accession>
<dbReference type="PRINTS" id="PR00792">
    <property type="entry name" value="PEPSIN"/>
</dbReference>
<dbReference type="Pfam" id="PF14543">
    <property type="entry name" value="TAXi_N"/>
    <property type="match status" value="1"/>
</dbReference>
<feature type="chain" id="PRO_5032573338" description="Peptidase A1 domain-containing protein" evidence="7">
    <location>
        <begin position="30"/>
        <end position="495"/>
    </location>
</feature>
<dbReference type="InterPro" id="IPR021109">
    <property type="entry name" value="Peptidase_aspartic_dom_sf"/>
</dbReference>
<dbReference type="SUPFAM" id="SSF50630">
    <property type="entry name" value="Acid proteases"/>
    <property type="match status" value="1"/>
</dbReference>
<dbReference type="OrthoDB" id="2747330at2759"/>
<dbReference type="InterPro" id="IPR034161">
    <property type="entry name" value="Pepsin-like_plant"/>
</dbReference>
<comment type="caution">
    <text evidence="9">The sequence shown here is derived from an EMBL/GenBank/DDBJ whole genome shotgun (WGS) entry which is preliminary data.</text>
</comment>
<dbReference type="Proteomes" id="UP000631114">
    <property type="component" value="Unassembled WGS sequence"/>
</dbReference>
<dbReference type="Pfam" id="PF14541">
    <property type="entry name" value="TAXi_C"/>
    <property type="match status" value="1"/>
</dbReference>
<evidence type="ECO:0000313" key="9">
    <source>
        <dbReference type="EMBL" id="KAF9612093.1"/>
    </source>
</evidence>
<name>A0A835I8U4_9MAGN</name>
<feature type="active site" evidence="6">
    <location>
        <position position="321"/>
    </location>
</feature>
<evidence type="ECO:0000256" key="2">
    <source>
        <dbReference type="ARBA" id="ARBA00022670"/>
    </source>
</evidence>
<dbReference type="CDD" id="cd05476">
    <property type="entry name" value="pepsin_A_like_plant"/>
    <property type="match status" value="1"/>
</dbReference>
<protein>
    <recommendedName>
        <fullName evidence="8">Peptidase A1 domain-containing protein</fullName>
    </recommendedName>
</protein>
<dbReference type="AlphaFoldDB" id="A0A835I8U4"/>
<dbReference type="InterPro" id="IPR032861">
    <property type="entry name" value="TAXi_N"/>
</dbReference>
<evidence type="ECO:0000259" key="8">
    <source>
        <dbReference type="PROSITE" id="PS51767"/>
    </source>
</evidence>
<sequence length="495" mass="54313">MRMDNSRKRCCIFSLLFHICLVFVPFVSSFNDNNQKGVFKVHHKFLNRERATLISIKAHDTHRHRRILSAIDLPLGGNGSPTGTGLYYAKIGIGSPPKDYHVQIDTGSDLLWVNCVQCTTCPKKSDLGIKLQLYNPKESVTSKVVSCDDDFCANIYEGSYPGCTANKLCDYRVVYADGSASDGYYVQDYITYDKASGNLATSPGNGSVIFGCGAKQSGDLGSDKQALDGIVGFGQANSSMISQLASSGLVKKVFSHCLDGQNGGGIYAIGQVVQPKVKSTPLVPKQAHYNVNLKEIEVGKDTLDLPSDAFETGDRKGTIIDSGTTLAYLPDEVYAPLIQKILSSQPALRLQTVEDNFQCFPYTGSVDDGFPAVTFHFEDSLTLMVYPHDYMFKIHNPQELWCIGWQNGGLQSKDGKDIIILGDLVLSNKLVVYDLENQVIGWTDYNCSSSIKLLDEQSGNSYLVGAHDLSSASLLDMGRNSILLLMFVMLHVIYF</sequence>
<organism evidence="9 10">
    <name type="scientific">Coptis chinensis</name>
    <dbReference type="NCBI Taxonomy" id="261450"/>
    <lineage>
        <taxon>Eukaryota</taxon>
        <taxon>Viridiplantae</taxon>
        <taxon>Streptophyta</taxon>
        <taxon>Embryophyta</taxon>
        <taxon>Tracheophyta</taxon>
        <taxon>Spermatophyta</taxon>
        <taxon>Magnoliopsida</taxon>
        <taxon>Ranunculales</taxon>
        <taxon>Ranunculaceae</taxon>
        <taxon>Coptidoideae</taxon>
        <taxon>Coptis</taxon>
    </lineage>
</organism>
<dbReference type="InterPro" id="IPR032799">
    <property type="entry name" value="TAXi_C"/>
</dbReference>
<keyword evidence="4" id="KW-0378">Hydrolase</keyword>